<dbReference type="Proteomes" id="UP000078284">
    <property type="component" value="Chromosome 1"/>
</dbReference>
<evidence type="ECO:0000313" key="6">
    <source>
        <dbReference type="Proteomes" id="UP000078284"/>
    </source>
</evidence>
<evidence type="ECO:0000313" key="3">
    <source>
        <dbReference type="EMBL" id="CAA0340045.1"/>
    </source>
</evidence>
<dbReference type="GeneID" id="5007855"/>
<sequence length="105" mass="11670">MAANGRVIIIAMLMVAMVMNMTWCVNSKGFVNLGISPEELQSCIKTCIPEQCMPEANNLTVCEKACHKYCNRPAMSFKPNYVVPVDGNDVGFIKAAFCKLWCEEN</sequence>
<dbReference type="EMBL" id="LUHQ01000001">
    <property type="protein sequence ID" value="OAP19408.1"/>
    <property type="molecule type" value="Genomic_DNA"/>
</dbReference>
<proteinExistence type="predicted"/>
<evidence type="ECO:0000256" key="1">
    <source>
        <dbReference type="SAM" id="SignalP"/>
    </source>
</evidence>
<dbReference type="OrthoDB" id="1032555at2759"/>
<reference evidence="6" key="1">
    <citation type="journal article" date="2016" name="Proc. Natl. Acad. Sci. U.S.A.">
        <title>Chromosome-level assembly of Arabidopsis thaliana Ler reveals the extent of translocation and inversion polymorphisms.</title>
        <authorList>
            <person name="Zapata L."/>
            <person name="Ding J."/>
            <person name="Willing E.M."/>
            <person name="Hartwig B."/>
            <person name="Bezdan D."/>
            <person name="Jiao W.B."/>
            <person name="Patel V."/>
            <person name="Velikkakam James G."/>
            <person name="Koornneef M."/>
            <person name="Ossowski S."/>
            <person name="Schneeberger K."/>
        </authorList>
    </citation>
    <scope>NUCLEOTIDE SEQUENCE [LARGE SCALE GENOMIC DNA]</scope>
    <source>
        <strain evidence="6">cv. Landsberg erecta</strain>
    </source>
</reference>
<gene>
    <name evidence="2" type="ordered locus">At1g77682</name>
    <name evidence="4" type="ordered locus">AXX17_At1g72250</name>
    <name evidence="5" type="ORF">AN1_LOCUS6814</name>
    <name evidence="3" type="ORF">C24_LOCUS6699</name>
</gene>
<organism evidence="4 6">
    <name type="scientific">Arabidopsis thaliana</name>
    <name type="common">Mouse-ear cress</name>
    <dbReference type="NCBI Taxonomy" id="3702"/>
    <lineage>
        <taxon>Eukaryota</taxon>
        <taxon>Viridiplantae</taxon>
        <taxon>Streptophyta</taxon>
        <taxon>Embryophyta</taxon>
        <taxon>Tracheophyta</taxon>
        <taxon>Spermatophyta</taxon>
        <taxon>Magnoliopsida</taxon>
        <taxon>eudicotyledons</taxon>
        <taxon>Gunneridae</taxon>
        <taxon>Pentapetalae</taxon>
        <taxon>rosids</taxon>
        <taxon>malvids</taxon>
        <taxon>Brassicales</taxon>
        <taxon>Brassicaceae</taxon>
        <taxon>Camelineae</taxon>
        <taxon>Arabidopsis</taxon>
    </lineage>
</organism>
<evidence type="ECO:0000313" key="2">
    <source>
        <dbReference type="Araport" id="AT1G77682"/>
    </source>
</evidence>
<evidence type="ECO:0000313" key="8">
    <source>
        <dbReference type="Proteomes" id="UP000434276"/>
    </source>
</evidence>
<dbReference type="KEGG" id="ath:AT1G77682"/>
<accession>A0A178WM98</accession>
<evidence type="ECO:0000313" key="5">
    <source>
        <dbReference type="EMBL" id="VYS51344.1"/>
    </source>
</evidence>
<evidence type="ECO:0000313" key="4">
    <source>
        <dbReference type="EMBL" id="OAP19408.1"/>
    </source>
</evidence>
<dbReference type="SMR" id="A0A178WM98"/>
<dbReference type="AlphaFoldDB" id="A0A178WM98"/>
<evidence type="ECO:0000313" key="7">
    <source>
        <dbReference type="Proteomes" id="UP000426265"/>
    </source>
</evidence>
<dbReference type="ExpressionAtlas" id="A0A178WM98">
    <property type="expression patterns" value="baseline"/>
</dbReference>
<dbReference type="Araport" id="AT1G77682"/>
<evidence type="ECO:0008006" key="9">
    <source>
        <dbReference type="Google" id="ProtNLM"/>
    </source>
</evidence>
<dbReference type="Proteomes" id="UP000426265">
    <property type="component" value="Unassembled WGS sequence"/>
</dbReference>
<protein>
    <recommendedName>
        <fullName evidence="9">Plant thionin family protein</fullName>
    </recommendedName>
</protein>
<name>A0A178WM98_ARATH</name>
<reference evidence="3 8" key="3">
    <citation type="submission" date="2019-12" db="EMBL/GenBank/DDBJ databases">
        <authorList>
            <person name="Jiao W.-B."/>
            <person name="Schneeberger K."/>
        </authorList>
    </citation>
    <scope>NUCLEOTIDE SEQUENCE [LARGE SCALE GENOMIC DNA]</scope>
    <source>
        <strain evidence="7">cv. An-1</strain>
        <strain evidence="8">cv. C24</strain>
    </source>
</reference>
<dbReference type="PANTHER" id="PTHR31710:SF39">
    <property type="entry name" value="PLANT THIONIN FAMILY PROTEIN"/>
    <property type="match status" value="1"/>
</dbReference>
<keyword evidence="1" id="KW-0732">Signal</keyword>
<dbReference type="PANTHER" id="PTHR31710">
    <property type="entry name" value="GB|AAF16529.1-RELATED"/>
    <property type="match status" value="1"/>
</dbReference>
<feature type="chain" id="PRO_5038214072" description="Plant thionin family protein" evidence="1">
    <location>
        <begin position="25"/>
        <end position="105"/>
    </location>
</feature>
<feature type="signal peptide" evidence="1">
    <location>
        <begin position="1"/>
        <end position="24"/>
    </location>
</feature>
<dbReference type="Proteomes" id="UP000434276">
    <property type="component" value="Unassembled WGS sequence"/>
</dbReference>
<dbReference type="OMA" id="CMPEANN"/>
<dbReference type="EMBL" id="CACRSJ010000104">
    <property type="protein sequence ID" value="VYS51344.1"/>
    <property type="molecule type" value="Genomic_DNA"/>
</dbReference>
<reference evidence="4" key="2">
    <citation type="submission" date="2016-03" db="EMBL/GenBank/DDBJ databases">
        <title>Full-length assembly of Arabidopsis thaliana Ler reveals the complement of translocations and inversions.</title>
        <authorList>
            <person name="Zapata L."/>
            <person name="Schneeberger K."/>
            <person name="Ossowski S."/>
        </authorList>
    </citation>
    <scope>NUCLEOTIDE SEQUENCE [LARGE SCALE GENOMIC DNA]</scope>
    <source>
        <tissue evidence="4">Leaf</tissue>
    </source>
</reference>
<dbReference type="EMBL" id="CACSHJ010000087">
    <property type="protein sequence ID" value="CAA0340045.1"/>
    <property type="molecule type" value="Genomic_DNA"/>
</dbReference>
<dbReference type="RefSeq" id="NP_001077837.1">
    <property type="nucleotide sequence ID" value="NM_001084368.2"/>
</dbReference>